<keyword evidence="9" id="KW-0119">Carbohydrate metabolism</keyword>
<sequence length="340" mass="37309">MILVTGGAGYIGSHTVLTLLEAGREVLVLDNFCNANKKSLDRVSALAGREIQWVEGDVRDASLLDDIFRQHDIESVIHFAGLKAVGESVQKPLAYFDNNVNGTLVLCSAMSRAGVKKIVFSSSATVYGDPESVPIRENFPTSATNPYGRSKLMVEEILQDLALSDSQWRISVLRYFNPVGAHDSGMIGEDPNGIPNNLVPFVSQVAIGRREVLSVFGNDYDTDDGTGVRDYIHVTDLAKGHLKALDYLVHHDGVHTFNLGTGKGYSVLEVVQAFEKASGRKVAHEFKPRRAGDIARCYADPEYAKEVLGWTAEFGIEKMMADTWRWQHNNPNGYGDSTSS</sequence>
<comment type="pathway">
    <text evidence="3 9">Carbohydrate metabolism; galactose metabolism.</text>
</comment>
<dbReference type="GO" id="GO:0003978">
    <property type="term" value="F:UDP-glucose 4-epimerase activity"/>
    <property type="evidence" value="ECO:0007669"/>
    <property type="project" value="UniProtKB-UniRule"/>
</dbReference>
<evidence type="ECO:0000256" key="5">
    <source>
        <dbReference type="ARBA" id="ARBA00013189"/>
    </source>
</evidence>
<dbReference type="EMBL" id="CP021358">
    <property type="protein sequence ID" value="ART64468.1"/>
    <property type="molecule type" value="Genomic_DNA"/>
</dbReference>
<evidence type="ECO:0000256" key="2">
    <source>
        <dbReference type="ARBA" id="ARBA00001911"/>
    </source>
</evidence>
<evidence type="ECO:0000256" key="9">
    <source>
        <dbReference type="RuleBase" id="RU366046"/>
    </source>
</evidence>
<dbReference type="Gene3D" id="3.90.25.10">
    <property type="entry name" value="UDP-galactose 4-epimerase, domain 1"/>
    <property type="match status" value="1"/>
</dbReference>
<dbReference type="GO" id="GO:0005829">
    <property type="term" value="C:cytosol"/>
    <property type="evidence" value="ECO:0007669"/>
    <property type="project" value="TreeGrafter"/>
</dbReference>
<name>A0A240USL7_9GAMM</name>
<proteinExistence type="inferred from homology"/>
<evidence type="ECO:0000256" key="1">
    <source>
        <dbReference type="ARBA" id="ARBA00000083"/>
    </source>
</evidence>
<dbReference type="AlphaFoldDB" id="A0A240USL7"/>
<gene>
    <name evidence="10" type="ORF">B9H00_16540</name>
</gene>
<dbReference type="RefSeq" id="WP_086901586.1">
    <property type="nucleotide sequence ID" value="NZ_CP021358.1"/>
</dbReference>
<dbReference type="PANTHER" id="PTHR43725:SF47">
    <property type="entry name" value="UDP-GLUCOSE 4-EPIMERASE"/>
    <property type="match status" value="1"/>
</dbReference>
<comment type="similarity">
    <text evidence="4 9">Belongs to the NAD(P)-dependent epimerase/dehydratase family.</text>
</comment>
<dbReference type="EC" id="5.1.3.2" evidence="5 9"/>
<evidence type="ECO:0000256" key="3">
    <source>
        <dbReference type="ARBA" id="ARBA00004947"/>
    </source>
</evidence>
<evidence type="ECO:0000313" key="10">
    <source>
        <dbReference type="EMBL" id="ART64468.1"/>
    </source>
</evidence>
<dbReference type="SUPFAM" id="SSF51735">
    <property type="entry name" value="NAD(P)-binding Rossmann-fold domains"/>
    <property type="match status" value="1"/>
</dbReference>
<dbReference type="CDD" id="cd05247">
    <property type="entry name" value="UDP_G4E_1_SDR_e"/>
    <property type="match status" value="1"/>
</dbReference>
<keyword evidence="11" id="KW-1185">Reference proteome</keyword>
<keyword evidence="8 9" id="KW-0413">Isomerase</keyword>
<keyword evidence="7 9" id="KW-0520">NAD</keyword>
<dbReference type="PANTHER" id="PTHR43725">
    <property type="entry name" value="UDP-GLUCOSE 4-EPIMERASE"/>
    <property type="match status" value="1"/>
</dbReference>
<reference evidence="10 11" key="1">
    <citation type="submission" date="2017-05" db="EMBL/GenBank/DDBJ databases">
        <authorList>
            <person name="Song R."/>
            <person name="Chenine A.L."/>
            <person name="Ruprecht R.M."/>
        </authorList>
    </citation>
    <scope>NUCLEOTIDE SEQUENCE [LARGE SCALE GENOMIC DNA]</scope>
    <source>
        <strain evidence="10">SW32</strain>
    </source>
</reference>
<dbReference type="InterPro" id="IPR005886">
    <property type="entry name" value="UDP_G4E"/>
</dbReference>
<organism evidence="10 11">
    <name type="scientific">Kushneria marisflavi</name>
    <dbReference type="NCBI Taxonomy" id="157779"/>
    <lineage>
        <taxon>Bacteria</taxon>
        <taxon>Pseudomonadati</taxon>
        <taxon>Pseudomonadota</taxon>
        <taxon>Gammaproteobacteria</taxon>
        <taxon>Oceanospirillales</taxon>
        <taxon>Halomonadaceae</taxon>
        <taxon>Kushneria</taxon>
    </lineage>
</organism>
<evidence type="ECO:0000313" key="11">
    <source>
        <dbReference type="Proteomes" id="UP000194457"/>
    </source>
</evidence>
<dbReference type="NCBIfam" id="TIGR01179">
    <property type="entry name" value="galE"/>
    <property type="match status" value="1"/>
</dbReference>
<dbReference type="GO" id="GO:0006012">
    <property type="term" value="P:galactose metabolic process"/>
    <property type="evidence" value="ECO:0007669"/>
    <property type="project" value="UniProtKB-UniPathway"/>
</dbReference>
<comment type="catalytic activity">
    <reaction evidence="1 9">
        <text>UDP-alpha-D-glucose = UDP-alpha-D-galactose</text>
        <dbReference type="Rhea" id="RHEA:22168"/>
        <dbReference type="ChEBI" id="CHEBI:58885"/>
        <dbReference type="ChEBI" id="CHEBI:66914"/>
        <dbReference type="EC" id="5.1.3.2"/>
    </reaction>
</comment>
<dbReference type="KEGG" id="kma:B9H00_16540"/>
<comment type="cofactor">
    <cofactor evidence="2 9">
        <name>NAD(+)</name>
        <dbReference type="ChEBI" id="CHEBI:57540"/>
    </cofactor>
</comment>
<dbReference type="InterPro" id="IPR036291">
    <property type="entry name" value="NAD(P)-bd_dom_sf"/>
</dbReference>
<dbReference type="OrthoDB" id="9803010at2"/>
<evidence type="ECO:0000256" key="7">
    <source>
        <dbReference type="ARBA" id="ARBA00023027"/>
    </source>
</evidence>
<dbReference type="Proteomes" id="UP000194457">
    <property type="component" value="Chromosome"/>
</dbReference>
<protein>
    <recommendedName>
        <fullName evidence="6 9">UDP-glucose 4-epimerase</fullName>
        <ecNumber evidence="5 9">5.1.3.2</ecNumber>
    </recommendedName>
</protein>
<dbReference type="UniPathway" id="UPA00214"/>
<evidence type="ECO:0000256" key="4">
    <source>
        <dbReference type="ARBA" id="ARBA00007637"/>
    </source>
</evidence>
<dbReference type="Pfam" id="PF16363">
    <property type="entry name" value="GDP_Man_Dehyd"/>
    <property type="match status" value="1"/>
</dbReference>
<dbReference type="InterPro" id="IPR016040">
    <property type="entry name" value="NAD(P)-bd_dom"/>
</dbReference>
<dbReference type="PRINTS" id="PR01713">
    <property type="entry name" value="NUCEPIMERASE"/>
</dbReference>
<accession>A0A240USL7</accession>
<evidence type="ECO:0000256" key="6">
    <source>
        <dbReference type="ARBA" id="ARBA00018569"/>
    </source>
</evidence>
<dbReference type="Gene3D" id="3.40.50.720">
    <property type="entry name" value="NAD(P)-binding Rossmann-like Domain"/>
    <property type="match status" value="1"/>
</dbReference>
<comment type="subunit">
    <text evidence="9">Homodimer.</text>
</comment>
<dbReference type="NCBIfam" id="NF007956">
    <property type="entry name" value="PRK10675.1"/>
    <property type="match status" value="1"/>
</dbReference>
<evidence type="ECO:0000256" key="8">
    <source>
        <dbReference type="ARBA" id="ARBA00023235"/>
    </source>
</evidence>